<dbReference type="EMBL" id="QTSX02000069">
    <property type="protein sequence ID" value="KAJ9089044.1"/>
    <property type="molecule type" value="Genomic_DNA"/>
</dbReference>
<evidence type="ECO:0000313" key="2">
    <source>
        <dbReference type="Proteomes" id="UP001165960"/>
    </source>
</evidence>
<proteinExistence type="predicted"/>
<sequence length="670" mass="75246">MAIVKLRRTVIKGDHFQDEDTGRSIGIRGINLSGSCKLPKSIHSSKEVCSEISFKDRPFPLEEAHEHLARLAYWGLSVIRLLVPWEALEPYASGKYDEEYIEYLIELLKLFPKYGLQAIIDPHQDVWSRATGGSGNPIWTLDAAGLNPENFLQTYAASNQSESKYDQKEADDRSERWAGNYALLACSTMFTLFLGGRKYAPKCQVGEENIQDYLVNSHLRAYQHLASRIVSESLVGVVLGFESMNEVHSGFIGASDLNAPSPISVQSFHFQPSPLQAMQLGMGQSIEGFPMDPAKKIAWKDKCLWLEHGVWELDGTFNHEYFKNDPATGAKADFLKDFWFPYVRKFADAIHAVWKEAFIFIQPPFLMGTPNLADIGVQDIPNAAFTPHWYDIDMMIKRERSMTCVDFLGILQGKYKSQDDPCAVRVGRDSFRELCKEQIQEIVDQGVKVFGRIPCIFTEFGTMFDLKDGASFLSGDYSQQVEGLDAYISAMDSVGAGFTLWNYTPENSHSEGDSWNCEDLSVYTQNHKDAPDATSNRLHLTSLDRGGRAISAFVRPYAKFIPGVLSFQKFDLSSCSYHLRFQLEASLSKQCEIFLPTHHYHLGLPLLVQVSHGSWSLQLFPILSDGIAISPLSDAQPATDPHLQYLIWDIPGDTPLYTHVTIKVTPSTLA</sequence>
<reference evidence="1" key="1">
    <citation type="submission" date="2022-04" db="EMBL/GenBank/DDBJ databases">
        <title>Genome of the entomopathogenic fungus Entomophthora muscae.</title>
        <authorList>
            <person name="Elya C."/>
            <person name="Lovett B.R."/>
            <person name="Lee E."/>
            <person name="Macias A.M."/>
            <person name="Hajek A.E."/>
            <person name="De Bivort B.L."/>
            <person name="Kasson M.T."/>
            <person name="De Fine Licht H.H."/>
            <person name="Stajich J.E."/>
        </authorList>
    </citation>
    <scope>NUCLEOTIDE SEQUENCE</scope>
    <source>
        <strain evidence="1">Berkeley</strain>
    </source>
</reference>
<gene>
    <name evidence="1" type="ORF">DSO57_1016833</name>
</gene>
<comment type="caution">
    <text evidence="1">The sequence shown here is derived from an EMBL/GenBank/DDBJ whole genome shotgun (WGS) entry which is preliminary data.</text>
</comment>
<evidence type="ECO:0000313" key="1">
    <source>
        <dbReference type="EMBL" id="KAJ9089044.1"/>
    </source>
</evidence>
<dbReference type="Proteomes" id="UP001165960">
    <property type="component" value="Unassembled WGS sequence"/>
</dbReference>
<name>A0ACC2UQ36_9FUNG</name>
<protein>
    <submittedName>
        <fullName evidence="1">Uncharacterized protein</fullName>
    </submittedName>
</protein>
<organism evidence="1 2">
    <name type="scientific">Entomophthora muscae</name>
    <dbReference type="NCBI Taxonomy" id="34485"/>
    <lineage>
        <taxon>Eukaryota</taxon>
        <taxon>Fungi</taxon>
        <taxon>Fungi incertae sedis</taxon>
        <taxon>Zoopagomycota</taxon>
        <taxon>Entomophthoromycotina</taxon>
        <taxon>Entomophthoromycetes</taxon>
        <taxon>Entomophthorales</taxon>
        <taxon>Entomophthoraceae</taxon>
        <taxon>Entomophthora</taxon>
    </lineage>
</organism>
<keyword evidence="2" id="KW-1185">Reference proteome</keyword>
<accession>A0ACC2UQ36</accession>